<dbReference type="Proteomes" id="UP000266841">
    <property type="component" value="Unassembled WGS sequence"/>
</dbReference>
<feature type="transmembrane region" description="Helical" evidence="1">
    <location>
        <begin position="77"/>
        <end position="93"/>
    </location>
</feature>
<keyword evidence="1" id="KW-0812">Transmembrane</keyword>
<feature type="transmembrane region" description="Helical" evidence="1">
    <location>
        <begin position="48"/>
        <end position="65"/>
    </location>
</feature>
<proteinExistence type="predicted"/>
<sequence length="303" mass="33021">LAQGRPIWPHQASQGADDQGIKVWAQEGIGSPCILNIMKTFTAEQERVFQYTSVIGALGAIAGSFRIPPNATSARRNLFMAVICLVVNSAVVAESNLCMAPHLSLIDAWSWPGRVLTGGTTVAAMYYVLKLLHNSIVDPIEDFKTTPLMTSRPAAILSSLFVMFGTIANFIPSGSACFFEDKDFFLSYGFNRGLNLASFNRLQGMYTMYLSFIMTLRFENKLSGVSSALCCLFLTLILMYDNFYNMCGLPGRYAGNKVVLEAMKNHNSMVAKQGWLIVATLGAIFATAGKALITKMQAKKAGA</sequence>
<comment type="caution">
    <text evidence="2">The sequence shown here is derived from an EMBL/GenBank/DDBJ whole genome shotgun (WGS) entry which is preliminary data.</text>
</comment>
<evidence type="ECO:0000256" key="1">
    <source>
        <dbReference type="SAM" id="Phobius"/>
    </source>
</evidence>
<evidence type="ECO:0000313" key="3">
    <source>
        <dbReference type="Proteomes" id="UP000266841"/>
    </source>
</evidence>
<reference evidence="2 3" key="1">
    <citation type="journal article" date="2012" name="Genome Biol.">
        <title>Genome and low-iron response of an oceanic diatom adapted to chronic iron limitation.</title>
        <authorList>
            <person name="Lommer M."/>
            <person name="Specht M."/>
            <person name="Roy A.S."/>
            <person name="Kraemer L."/>
            <person name="Andreson R."/>
            <person name="Gutowska M.A."/>
            <person name="Wolf J."/>
            <person name="Bergner S.V."/>
            <person name="Schilhabel M.B."/>
            <person name="Klostermeier U.C."/>
            <person name="Beiko R.G."/>
            <person name="Rosenstiel P."/>
            <person name="Hippler M."/>
            <person name="Laroche J."/>
        </authorList>
    </citation>
    <scope>NUCLEOTIDE SEQUENCE [LARGE SCALE GENOMIC DNA]</scope>
    <source>
        <strain evidence="2 3">CCMP1005</strain>
    </source>
</reference>
<dbReference type="EMBL" id="AGNL01021780">
    <property type="protein sequence ID" value="EJK60016.1"/>
    <property type="molecule type" value="Genomic_DNA"/>
</dbReference>
<accession>K0SGC3</accession>
<feature type="transmembrane region" description="Helical" evidence="1">
    <location>
        <begin position="222"/>
        <end position="240"/>
    </location>
</feature>
<feature type="transmembrane region" description="Helical" evidence="1">
    <location>
        <begin position="113"/>
        <end position="132"/>
    </location>
</feature>
<protein>
    <submittedName>
        <fullName evidence="2">Uncharacterized protein</fullName>
    </submittedName>
</protein>
<feature type="transmembrane region" description="Helical" evidence="1">
    <location>
        <begin position="153"/>
        <end position="172"/>
    </location>
</feature>
<feature type="non-terminal residue" evidence="2">
    <location>
        <position position="1"/>
    </location>
</feature>
<name>K0SGC3_THAOC</name>
<keyword evidence="3" id="KW-1185">Reference proteome</keyword>
<gene>
    <name evidence="2" type="ORF">THAOC_19703</name>
</gene>
<organism evidence="2 3">
    <name type="scientific">Thalassiosira oceanica</name>
    <name type="common">Marine diatom</name>
    <dbReference type="NCBI Taxonomy" id="159749"/>
    <lineage>
        <taxon>Eukaryota</taxon>
        <taxon>Sar</taxon>
        <taxon>Stramenopiles</taxon>
        <taxon>Ochrophyta</taxon>
        <taxon>Bacillariophyta</taxon>
        <taxon>Coscinodiscophyceae</taxon>
        <taxon>Thalassiosirophycidae</taxon>
        <taxon>Thalassiosirales</taxon>
        <taxon>Thalassiosiraceae</taxon>
        <taxon>Thalassiosira</taxon>
    </lineage>
</organism>
<evidence type="ECO:0000313" key="2">
    <source>
        <dbReference type="EMBL" id="EJK60016.1"/>
    </source>
</evidence>
<dbReference type="AlphaFoldDB" id="K0SGC3"/>
<feature type="transmembrane region" description="Helical" evidence="1">
    <location>
        <begin position="274"/>
        <end position="293"/>
    </location>
</feature>
<keyword evidence="1" id="KW-1133">Transmembrane helix</keyword>
<keyword evidence="1" id="KW-0472">Membrane</keyword>